<organism evidence="1 2">
    <name type="scientific">Umbra pygmaea</name>
    <name type="common">Eastern mudminnow</name>
    <dbReference type="NCBI Taxonomy" id="75934"/>
    <lineage>
        <taxon>Eukaryota</taxon>
        <taxon>Metazoa</taxon>
        <taxon>Chordata</taxon>
        <taxon>Craniata</taxon>
        <taxon>Vertebrata</taxon>
        <taxon>Euteleostomi</taxon>
        <taxon>Actinopterygii</taxon>
        <taxon>Neopterygii</taxon>
        <taxon>Teleostei</taxon>
        <taxon>Protacanthopterygii</taxon>
        <taxon>Esociformes</taxon>
        <taxon>Umbridae</taxon>
        <taxon>Umbra</taxon>
    </lineage>
</organism>
<evidence type="ECO:0000313" key="1">
    <source>
        <dbReference type="EMBL" id="KAL0974042.1"/>
    </source>
</evidence>
<dbReference type="Proteomes" id="UP001557470">
    <property type="component" value="Unassembled WGS sequence"/>
</dbReference>
<accession>A0ABD0X8E5</accession>
<keyword evidence="2" id="KW-1185">Reference proteome</keyword>
<gene>
    <name evidence="1" type="ORF">UPYG_G00214620</name>
</gene>
<name>A0ABD0X8E5_UMBPY</name>
<evidence type="ECO:0000313" key="2">
    <source>
        <dbReference type="Proteomes" id="UP001557470"/>
    </source>
</evidence>
<protein>
    <submittedName>
        <fullName evidence="1">Uncharacterized protein</fullName>
    </submittedName>
</protein>
<dbReference type="AlphaFoldDB" id="A0ABD0X8E5"/>
<dbReference type="EMBL" id="JAGEUA010000006">
    <property type="protein sequence ID" value="KAL0974042.1"/>
    <property type="molecule type" value="Genomic_DNA"/>
</dbReference>
<comment type="caution">
    <text evidence="1">The sequence shown here is derived from an EMBL/GenBank/DDBJ whole genome shotgun (WGS) entry which is preliminary data.</text>
</comment>
<proteinExistence type="predicted"/>
<reference evidence="1 2" key="1">
    <citation type="submission" date="2024-06" db="EMBL/GenBank/DDBJ databases">
        <authorList>
            <person name="Pan Q."/>
            <person name="Wen M."/>
            <person name="Jouanno E."/>
            <person name="Zahm M."/>
            <person name="Klopp C."/>
            <person name="Cabau C."/>
            <person name="Louis A."/>
            <person name="Berthelot C."/>
            <person name="Parey E."/>
            <person name="Roest Crollius H."/>
            <person name="Montfort J."/>
            <person name="Robinson-Rechavi M."/>
            <person name="Bouchez O."/>
            <person name="Lampietro C."/>
            <person name="Lopez Roques C."/>
            <person name="Donnadieu C."/>
            <person name="Postlethwait J."/>
            <person name="Bobe J."/>
            <person name="Verreycken H."/>
            <person name="Guiguen Y."/>
        </authorList>
    </citation>
    <scope>NUCLEOTIDE SEQUENCE [LARGE SCALE GENOMIC DNA]</scope>
    <source>
        <strain evidence="1">Up_M1</strain>
        <tissue evidence="1">Testis</tissue>
    </source>
</reference>
<sequence>MQYVAVVLVLAVLLGVYYICKRRTVLQTPDGAEGPELNYADIIGLKKKGNVGEVPEEVEYGQVVVLEGSRTKPVTHRPDGQEDTVYAGIQLGQ</sequence>